<dbReference type="GO" id="GO:0010181">
    <property type="term" value="F:FMN binding"/>
    <property type="evidence" value="ECO:0007669"/>
    <property type="project" value="InterPro"/>
</dbReference>
<dbReference type="STRING" id="1921510.BSL82_04065"/>
<dbReference type="GO" id="GO:0003955">
    <property type="term" value="F:NAD(P)H dehydrogenase (quinone) activity"/>
    <property type="evidence" value="ECO:0007669"/>
    <property type="project" value="InterPro"/>
</dbReference>
<dbReference type="InterPro" id="IPR029039">
    <property type="entry name" value="Flavoprotein-like_sf"/>
</dbReference>
<dbReference type="PROSITE" id="PS50902">
    <property type="entry name" value="FLAVODOXIN_LIKE"/>
    <property type="match status" value="1"/>
</dbReference>
<dbReference type="NCBIfam" id="TIGR01755">
    <property type="entry name" value="flav_wrbA"/>
    <property type="match status" value="1"/>
</dbReference>
<dbReference type="NCBIfam" id="NF002999">
    <property type="entry name" value="PRK03767.1"/>
    <property type="match status" value="1"/>
</dbReference>
<dbReference type="RefSeq" id="WP_072596156.1">
    <property type="nucleotide sequence ID" value="NZ_CP018221.1"/>
</dbReference>
<organism evidence="6 7">
    <name type="scientific">Tardibacter chloracetimidivorans</name>
    <dbReference type="NCBI Taxonomy" id="1921510"/>
    <lineage>
        <taxon>Bacteria</taxon>
        <taxon>Pseudomonadati</taxon>
        <taxon>Pseudomonadota</taxon>
        <taxon>Alphaproteobacteria</taxon>
        <taxon>Sphingomonadales</taxon>
        <taxon>Sphingomonadaceae</taxon>
        <taxon>Tardibacter</taxon>
    </lineage>
</organism>
<keyword evidence="3" id="KW-0288">FMN</keyword>
<comment type="similarity">
    <text evidence="1">Belongs to the WrbA family.</text>
</comment>
<keyword evidence="7" id="KW-1185">Reference proteome</keyword>
<reference evidence="7" key="1">
    <citation type="submission" date="2016-11" db="EMBL/GenBank/DDBJ databases">
        <title>Complete Genome Sequence of alachlor-degrading Sphingomonas sp. strain JJ-A5.</title>
        <authorList>
            <person name="Lee H."/>
            <person name="Ka J.-O."/>
        </authorList>
    </citation>
    <scope>NUCLEOTIDE SEQUENCE [LARGE SCALE GENOMIC DNA]</scope>
    <source>
        <strain evidence="7">JJ-A5</strain>
    </source>
</reference>
<dbReference type="Gene3D" id="3.40.50.360">
    <property type="match status" value="1"/>
</dbReference>
<evidence type="ECO:0000256" key="2">
    <source>
        <dbReference type="ARBA" id="ARBA00022630"/>
    </source>
</evidence>
<accession>A0A1L3ZSK4</accession>
<evidence type="ECO:0000256" key="4">
    <source>
        <dbReference type="ARBA" id="ARBA00023002"/>
    </source>
</evidence>
<dbReference type="GO" id="GO:0016020">
    <property type="term" value="C:membrane"/>
    <property type="evidence" value="ECO:0007669"/>
    <property type="project" value="TreeGrafter"/>
</dbReference>
<dbReference type="EMBL" id="CP018221">
    <property type="protein sequence ID" value="API58589.1"/>
    <property type="molecule type" value="Genomic_DNA"/>
</dbReference>
<gene>
    <name evidence="6" type="ORF">BSL82_04065</name>
</gene>
<dbReference type="FunFam" id="3.40.50.360:FF:000001">
    <property type="entry name" value="NAD(P)H dehydrogenase (Quinone) FQR1-like"/>
    <property type="match status" value="1"/>
</dbReference>
<evidence type="ECO:0000256" key="1">
    <source>
        <dbReference type="ARBA" id="ARBA00006961"/>
    </source>
</evidence>
<feature type="domain" description="Flavodoxin-like" evidence="5">
    <location>
        <begin position="4"/>
        <end position="190"/>
    </location>
</feature>
<dbReference type="Pfam" id="PF03358">
    <property type="entry name" value="FMN_red"/>
    <property type="match status" value="1"/>
</dbReference>
<dbReference type="InterPro" id="IPR008254">
    <property type="entry name" value="Flavodoxin/NO_synth"/>
</dbReference>
<dbReference type="InterPro" id="IPR010089">
    <property type="entry name" value="Flavoprotein_WrbA-like"/>
</dbReference>
<dbReference type="PANTHER" id="PTHR30546">
    <property type="entry name" value="FLAVODOXIN-RELATED PROTEIN WRBA-RELATED"/>
    <property type="match status" value="1"/>
</dbReference>
<sequence>MSKILIAFYSRNGSTEALAKAVAEGAQAAGAEVRLRRARELVSEEVMKAAPGWLENARRMNAAYEAPTTADAEWADGIILGTPTRFGSVTSELKAWIDGLGGLWAKGALNGKAGSAFSSTSTAHGGNEATILGLYPPLAHLGLVIVPPGYADPVMYAAGTPYGATSISGQNATPPTDADLAAARFQGRRVAEVAAVLAPLRG</sequence>
<evidence type="ECO:0000313" key="6">
    <source>
        <dbReference type="EMBL" id="API58589.1"/>
    </source>
</evidence>
<keyword evidence="4" id="KW-0560">Oxidoreductase</keyword>
<dbReference type="SUPFAM" id="SSF52218">
    <property type="entry name" value="Flavoproteins"/>
    <property type="match status" value="1"/>
</dbReference>
<dbReference type="Proteomes" id="UP000182063">
    <property type="component" value="Chromosome"/>
</dbReference>
<dbReference type="OrthoDB" id="9801479at2"/>
<evidence type="ECO:0000256" key="3">
    <source>
        <dbReference type="ARBA" id="ARBA00022643"/>
    </source>
</evidence>
<dbReference type="PANTHER" id="PTHR30546:SF23">
    <property type="entry name" value="FLAVOPROTEIN-LIKE PROTEIN YCP4-RELATED"/>
    <property type="match status" value="1"/>
</dbReference>
<proteinExistence type="inferred from homology"/>
<evidence type="ECO:0000313" key="7">
    <source>
        <dbReference type="Proteomes" id="UP000182063"/>
    </source>
</evidence>
<protein>
    <submittedName>
        <fullName evidence="6">NAD(P)H:quinone oxidoreductase, type IV</fullName>
    </submittedName>
</protein>
<dbReference type="KEGG" id="sphj:BSL82_04065"/>
<evidence type="ECO:0000259" key="5">
    <source>
        <dbReference type="PROSITE" id="PS50902"/>
    </source>
</evidence>
<dbReference type="InterPro" id="IPR005025">
    <property type="entry name" value="FMN_Rdtase-like_dom"/>
</dbReference>
<dbReference type="AlphaFoldDB" id="A0A1L3ZSK4"/>
<name>A0A1L3ZSK4_9SPHN</name>
<keyword evidence="2" id="KW-0285">Flavoprotein</keyword>